<keyword evidence="3" id="KW-1185">Reference proteome</keyword>
<dbReference type="Proteomes" id="UP000650466">
    <property type="component" value="Unassembled WGS sequence"/>
</dbReference>
<dbReference type="SUPFAM" id="SSF48208">
    <property type="entry name" value="Six-hairpin glycosidases"/>
    <property type="match status" value="1"/>
</dbReference>
<evidence type="ECO:0000256" key="1">
    <source>
        <dbReference type="ARBA" id="ARBA00022801"/>
    </source>
</evidence>
<dbReference type="EMBL" id="JACVVD010000004">
    <property type="protein sequence ID" value="MBD0381503.1"/>
    <property type="molecule type" value="Genomic_DNA"/>
</dbReference>
<keyword evidence="1 2" id="KW-0378">Hydrolase</keyword>
<evidence type="ECO:0000313" key="3">
    <source>
        <dbReference type="Proteomes" id="UP000650466"/>
    </source>
</evidence>
<evidence type="ECO:0000313" key="2">
    <source>
        <dbReference type="EMBL" id="MBD0381503.1"/>
    </source>
</evidence>
<dbReference type="Pfam" id="PF07470">
    <property type="entry name" value="Glyco_hydro_88"/>
    <property type="match status" value="1"/>
</dbReference>
<dbReference type="PANTHER" id="PTHR33886">
    <property type="entry name" value="UNSATURATED RHAMNOGALACTURONAN HYDROLASE (EUROFUNG)"/>
    <property type="match status" value="1"/>
</dbReference>
<dbReference type="GO" id="GO:0005975">
    <property type="term" value="P:carbohydrate metabolic process"/>
    <property type="evidence" value="ECO:0007669"/>
    <property type="project" value="InterPro"/>
</dbReference>
<dbReference type="InterPro" id="IPR008928">
    <property type="entry name" value="6-hairpin_glycosidase_sf"/>
</dbReference>
<dbReference type="Gene3D" id="1.50.10.10">
    <property type="match status" value="1"/>
</dbReference>
<dbReference type="AlphaFoldDB" id="A0A926KSL9"/>
<dbReference type="InterPro" id="IPR012341">
    <property type="entry name" value="6hp_glycosidase-like_sf"/>
</dbReference>
<dbReference type="InterPro" id="IPR052043">
    <property type="entry name" value="PolySaccharide_Degr_Enz"/>
</dbReference>
<accession>A0A926KSL9</accession>
<dbReference type="PANTHER" id="PTHR33886:SF8">
    <property type="entry name" value="UNSATURATED RHAMNOGALACTURONAN HYDROLASE (EUROFUNG)"/>
    <property type="match status" value="1"/>
</dbReference>
<name>A0A926KSL9_9BACL</name>
<gene>
    <name evidence="2" type="ORF">ICC18_15350</name>
</gene>
<comment type="caution">
    <text evidence="2">The sequence shown here is derived from an EMBL/GenBank/DDBJ whole genome shotgun (WGS) entry which is preliminary data.</text>
</comment>
<organism evidence="2 3">
    <name type="scientific">Paenibacillus sedimenti</name>
    <dbReference type="NCBI Taxonomy" id="2770274"/>
    <lineage>
        <taxon>Bacteria</taxon>
        <taxon>Bacillati</taxon>
        <taxon>Bacillota</taxon>
        <taxon>Bacilli</taxon>
        <taxon>Bacillales</taxon>
        <taxon>Paenibacillaceae</taxon>
        <taxon>Paenibacillus</taxon>
    </lineage>
</organism>
<reference evidence="2" key="1">
    <citation type="submission" date="2020-09" db="EMBL/GenBank/DDBJ databases">
        <title>Draft Genome Sequence of Paenibacillus sp. WST5.</title>
        <authorList>
            <person name="Bao Z."/>
        </authorList>
    </citation>
    <scope>NUCLEOTIDE SEQUENCE</scope>
    <source>
        <strain evidence="2">WST5</strain>
    </source>
</reference>
<dbReference type="GO" id="GO:0016787">
    <property type="term" value="F:hydrolase activity"/>
    <property type="evidence" value="ECO:0007669"/>
    <property type="project" value="UniProtKB-KW"/>
</dbReference>
<protein>
    <submittedName>
        <fullName evidence="2">Glycoside hydrolase family 88 protein</fullName>
    </submittedName>
</protein>
<sequence length="346" mass="38801">MDLNLQEQAVRVFDYMRKDYPGRWGLDLNAWDWVPGVGVTAIADYGHRTGRQDVLEFVLGWERRNRVKSAGGKVINSIVPYAVYAPLYRHTGDSYYMEASHRLAEWLLNEAPRTRERAFEHTVTENAEFPEQVWADTVFMAVLFLARTARLTGSADYAAEAVQQTLIHLQLLQDRETGVLFHGWNCISANHMSAARWTRANAWIALGLPEILHEIRGLTNIPPELTDRYKRMMEGIVRFQQDDGLWSTVMDRPDFYRETSGSAGIACGIMRGIREGLLDSGLRPAADRAFQAVLGRIAADGEVLGVSGGTAVLATVDAYNAIPCYPTQYGQGLTLMLLNSFLTKIE</sequence>
<proteinExistence type="predicted"/>
<dbReference type="RefSeq" id="WP_188175271.1">
    <property type="nucleotide sequence ID" value="NZ_JACVVD010000004.1"/>
</dbReference>
<dbReference type="InterPro" id="IPR010905">
    <property type="entry name" value="Glyco_hydro_88"/>
</dbReference>